<evidence type="ECO:0000313" key="3">
    <source>
        <dbReference type="Proteomes" id="UP000326903"/>
    </source>
</evidence>
<feature type="transmembrane region" description="Helical" evidence="1">
    <location>
        <begin position="74"/>
        <end position="93"/>
    </location>
</feature>
<keyword evidence="1" id="KW-1133">Transmembrane helix</keyword>
<organism evidence="2 3">
    <name type="scientific">Ginsengibacter hankyongi</name>
    <dbReference type="NCBI Taxonomy" id="2607284"/>
    <lineage>
        <taxon>Bacteria</taxon>
        <taxon>Pseudomonadati</taxon>
        <taxon>Bacteroidota</taxon>
        <taxon>Chitinophagia</taxon>
        <taxon>Chitinophagales</taxon>
        <taxon>Chitinophagaceae</taxon>
        <taxon>Ginsengibacter</taxon>
    </lineage>
</organism>
<dbReference type="RefSeq" id="WP_150413749.1">
    <property type="nucleotide sequence ID" value="NZ_VYQF01000001.1"/>
</dbReference>
<keyword evidence="1" id="KW-0472">Membrane</keyword>
<evidence type="ECO:0000256" key="1">
    <source>
        <dbReference type="SAM" id="Phobius"/>
    </source>
</evidence>
<dbReference type="AlphaFoldDB" id="A0A5J5IKW3"/>
<accession>A0A5J5IKW3</accession>
<keyword evidence="3" id="KW-1185">Reference proteome</keyword>
<protein>
    <submittedName>
        <fullName evidence="2">Uncharacterized protein</fullName>
    </submittedName>
</protein>
<feature type="transmembrane region" description="Helical" evidence="1">
    <location>
        <begin position="195"/>
        <end position="212"/>
    </location>
</feature>
<comment type="caution">
    <text evidence="2">The sequence shown here is derived from an EMBL/GenBank/DDBJ whole genome shotgun (WGS) entry which is preliminary data.</text>
</comment>
<evidence type="ECO:0000313" key="2">
    <source>
        <dbReference type="EMBL" id="KAA9041629.1"/>
    </source>
</evidence>
<feature type="transmembrane region" description="Helical" evidence="1">
    <location>
        <begin position="363"/>
        <end position="381"/>
    </location>
</feature>
<feature type="transmembrane region" description="Helical" evidence="1">
    <location>
        <begin position="167"/>
        <end position="186"/>
    </location>
</feature>
<dbReference type="Proteomes" id="UP000326903">
    <property type="component" value="Unassembled WGS sequence"/>
</dbReference>
<proteinExistence type="predicted"/>
<feature type="transmembrane region" description="Helical" evidence="1">
    <location>
        <begin position="336"/>
        <end position="356"/>
    </location>
</feature>
<sequence>MPFVSAFAFTGTISWPLIFAVFLFLIMGAKIIQRGALPPHFLGFDLVIIFFFLFIVVFSYFINGWGNSKSLNHTVAYGSTFLLFYVAIKFTFFSAPNKNLLLKRILQFITYTTILSALYGNVEFISSNFFGLNLNDYIPRPSEVEAWYDATVLGLFYRARGFAPESGHYTFMMELFAPLVIYYLYFSGLCKWHKLLKTLSIIIIVLSFIFAVSTASFIIVPLAFICAAVFYAKKIYLYIKRFLRKFVITTFLISTTVILLNYFLSFYTLILLSITSKLDSTSFDDREAKIDFFYSNFSRFGLVKKIFGAGPAGYNILGFDETNSILSLYHNITFEMGFLGIFLILSLLFYLIICALKITDKIGFFLLASLLSGIFHFYFIANFWYPWFWFIATVVIFCSKQNKFIFNNYKVVDII</sequence>
<keyword evidence="1" id="KW-0812">Transmembrane</keyword>
<feature type="transmembrane region" description="Helical" evidence="1">
    <location>
        <begin position="41"/>
        <end position="62"/>
    </location>
</feature>
<gene>
    <name evidence="2" type="ORF">FW778_06300</name>
</gene>
<name>A0A5J5IKW3_9BACT</name>
<reference evidence="2 3" key="1">
    <citation type="submission" date="2019-09" db="EMBL/GenBank/DDBJ databases">
        <title>Draft genome sequence of Ginsengibacter sp. BR5-29.</title>
        <authorList>
            <person name="Im W.-T."/>
        </authorList>
    </citation>
    <scope>NUCLEOTIDE SEQUENCE [LARGE SCALE GENOMIC DNA]</scope>
    <source>
        <strain evidence="2 3">BR5-29</strain>
    </source>
</reference>
<dbReference type="EMBL" id="VYQF01000001">
    <property type="protein sequence ID" value="KAA9041629.1"/>
    <property type="molecule type" value="Genomic_DNA"/>
</dbReference>
<feature type="transmembrane region" description="Helical" evidence="1">
    <location>
        <begin position="6"/>
        <end position="29"/>
    </location>
</feature>
<feature type="transmembrane region" description="Helical" evidence="1">
    <location>
        <begin position="251"/>
        <end position="274"/>
    </location>
</feature>
<feature type="transmembrane region" description="Helical" evidence="1">
    <location>
        <begin position="105"/>
        <end position="122"/>
    </location>
</feature>